<dbReference type="AlphaFoldDB" id="A0A7D4U909"/>
<keyword evidence="3" id="KW-1185">Reference proteome</keyword>
<dbReference type="SUPFAM" id="SSF49468">
    <property type="entry name" value="VHL"/>
    <property type="match status" value="1"/>
</dbReference>
<feature type="signal peptide" evidence="1">
    <location>
        <begin position="1"/>
        <end position="21"/>
    </location>
</feature>
<dbReference type="Proteomes" id="UP000505355">
    <property type="component" value="Chromosome"/>
</dbReference>
<dbReference type="InterPro" id="IPR024079">
    <property type="entry name" value="MetalloPept_cat_dom_sf"/>
</dbReference>
<dbReference type="RefSeq" id="WP_173413359.1">
    <property type="nucleotide sequence ID" value="NZ_CP054139.1"/>
</dbReference>
<dbReference type="GO" id="GO:0008237">
    <property type="term" value="F:metallopeptidase activity"/>
    <property type="evidence" value="ECO:0007669"/>
    <property type="project" value="InterPro"/>
</dbReference>
<dbReference type="Gene3D" id="3.40.390.10">
    <property type="entry name" value="Collagenase (Catalytic Domain)"/>
    <property type="match status" value="1"/>
</dbReference>
<protein>
    <recommendedName>
        <fullName evidence="4">von Hippel-Lindau disease tumour suppressor beta domain-containing protein</fullName>
    </recommendedName>
</protein>
<evidence type="ECO:0000313" key="2">
    <source>
        <dbReference type="EMBL" id="QKJ28658.1"/>
    </source>
</evidence>
<proteinExistence type="predicted"/>
<accession>A0A7D4U909</accession>
<reference evidence="2 3" key="1">
    <citation type="submission" date="2020-05" db="EMBL/GenBank/DDBJ databases">
        <title>Mucilaginibacter mali sp. nov.</title>
        <authorList>
            <person name="Kim H.S."/>
            <person name="Lee K.C."/>
            <person name="Suh M.K."/>
            <person name="Kim J.-S."/>
            <person name="Han K.-I."/>
            <person name="Eom M.K."/>
            <person name="Shin Y.K."/>
            <person name="Lee J.-S."/>
        </authorList>
    </citation>
    <scope>NUCLEOTIDE SEQUENCE [LARGE SCALE GENOMIC DNA]</scope>
    <source>
        <strain evidence="2 3">G2-14</strain>
    </source>
</reference>
<gene>
    <name evidence="2" type="ORF">HQ865_02425</name>
</gene>
<dbReference type="SUPFAM" id="SSF55486">
    <property type="entry name" value="Metalloproteases ('zincins'), catalytic domain"/>
    <property type="match status" value="1"/>
</dbReference>
<evidence type="ECO:0000256" key="1">
    <source>
        <dbReference type="SAM" id="SignalP"/>
    </source>
</evidence>
<dbReference type="InterPro" id="IPR037140">
    <property type="entry name" value="VHL_beta_dom_sf"/>
</dbReference>
<dbReference type="Gene3D" id="2.60.40.780">
    <property type="entry name" value="von Hippel-Lindau disease tumour suppressor, beta domain"/>
    <property type="match status" value="1"/>
</dbReference>
<name>A0A7D4U909_9SPHI</name>
<dbReference type="InterPro" id="IPR036208">
    <property type="entry name" value="VHL_sf"/>
</dbReference>
<evidence type="ECO:0008006" key="4">
    <source>
        <dbReference type="Google" id="ProtNLM"/>
    </source>
</evidence>
<evidence type="ECO:0000313" key="3">
    <source>
        <dbReference type="Proteomes" id="UP000505355"/>
    </source>
</evidence>
<sequence>MKSNITILTLILTVSVVASFAQNTKVTHLKQPVSGFFTKVLNCDGIIIRSSDTVNDKALQVAAGKLRMMLTHIPAAKQNLVQWGAEIHIIGQHQVTTDLPEFADMKGVTYTDNLGNKTNMDDRTRGMGGIYTSCGEENLLDLPGDRYAGGQDICIHEFAHNIMFFGLDDTLQKAIRKQYENAKAKGLWTGAYAMVDPGEYWAELSMWYFGKHGEFLHGTRNPAPGPEALKAYDADGYALLDEIYSGRKPFETVKVKIPKKVTDIKVSAAGTTPSAWMMFSNNTGKKLKLFWVDQNGQLKQYGNASAYMSGMRQTHVGHVWELQDESGKVIGRYEADTPYTRLVID</sequence>
<dbReference type="KEGG" id="mmab:HQ865_02425"/>
<organism evidence="2 3">
    <name type="scientific">Mucilaginibacter mali</name>
    <dbReference type="NCBI Taxonomy" id="2740462"/>
    <lineage>
        <taxon>Bacteria</taxon>
        <taxon>Pseudomonadati</taxon>
        <taxon>Bacteroidota</taxon>
        <taxon>Sphingobacteriia</taxon>
        <taxon>Sphingobacteriales</taxon>
        <taxon>Sphingobacteriaceae</taxon>
        <taxon>Mucilaginibacter</taxon>
    </lineage>
</organism>
<dbReference type="EMBL" id="CP054139">
    <property type="protein sequence ID" value="QKJ28658.1"/>
    <property type="molecule type" value="Genomic_DNA"/>
</dbReference>
<feature type="chain" id="PRO_5028816985" description="von Hippel-Lindau disease tumour suppressor beta domain-containing protein" evidence="1">
    <location>
        <begin position="22"/>
        <end position="345"/>
    </location>
</feature>
<keyword evidence="1" id="KW-0732">Signal</keyword>